<name>A0ABR2N3X0_9ASPA</name>
<protein>
    <submittedName>
        <fullName evidence="1">Uncharacterized protein</fullName>
    </submittedName>
</protein>
<evidence type="ECO:0000313" key="2">
    <source>
        <dbReference type="Proteomes" id="UP001412067"/>
    </source>
</evidence>
<organism evidence="1 2">
    <name type="scientific">Platanthera guangdongensis</name>
    <dbReference type="NCBI Taxonomy" id="2320717"/>
    <lineage>
        <taxon>Eukaryota</taxon>
        <taxon>Viridiplantae</taxon>
        <taxon>Streptophyta</taxon>
        <taxon>Embryophyta</taxon>
        <taxon>Tracheophyta</taxon>
        <taxon>Spermatophyta</taxon>
        <taxon>Magnoliopsida</taxon>
        <taxon>Liliopsida</taxon>
        <taxon>Asparagales</taxon>
        <taxon>Orchidaceae</taxon>
        <taxon>Orchidoideae</taxon>
        <taxon>Orchideae</taxon>
        <taxon>Orchidinae</taxon>
        <taxon>Platanthera</taxon>
    </lineage>
</organism>
<comment type="caution">
    <text evidence="1">The sequence shown here is derived from an EMBL/GenBank/DDBJ whole genome shotgun (WGS) entry which is preliminary data.</text>
</comment>
<accession>A0ABR2N3X0</accession>
<proteinExistence type="predicted"/>
<keyword evidence="2" id="KW-1185">Reference proteome</keyword>
<dbReference type="Proteomes" id="UP001412067">
    <property type="component" value="Unassembled WGS sequence"/>
</dbReference>
<dbReference type="PANTHER" id="PTHR36402:SF1">
    <property type="entry name" value="EXPRESSED PROTEIN"/>
    <property type="match status" value="1"/>
</dbReference>
<evidence type="ECO:0000313" key="1">
    <source>
        <dbReference type="EMBL" id="KAK8970819.1"/>
    </source>
</evidence>
<gene>
    <name evidence="1" type="ORF">KSP40_PGU004396</name>
</gene>
<reference evidence="1 2" key="1">
    <citation type="journal article" date="2022" name="Nat. Plants">
        <title>Genomes of leafy and leafless Platanthera orchids illuminate the evolution of mycoheterotrophy.</title>
        <authorList>
            <person name="Li M.H."/>
            <person name="Liu K.W."/>
            <person name="Li Z."/>
            <person name="Lu H.C."/>
            <person name="Ye Q.L."/>
            <person name="Zhang D."/>
            <person name="Wang J.Y."/>
            <person name="Li Y.F."/>
            <person name="Zhong Z.M."/>
            <person name="Liu X."/>
            <person name="Yu X."/>
            <person name="Liu D.K."/>
            <person name="Tu X.D."/>
            <person name="Liu B."/>
            <person name="Hao Y."/>
            <person name="Liao X.Y."/>
            <person name="Jiang Y.T."/>
            <person name="Sun W.H."/>
            <person name="Chen J."/>
            <person name="Chen Y.Q."/>
            <person name="Ai Y."/>
            <person name="Zhai J.W."/>
            <person name="Wu S.S."/>
            <person name="Zhou Z."/>
            <person name="Hsiao Y.Y."/>
            <person name="Wu W.L."/>
            <person name="Chen Y.Y."/>
            <person name="Lin Y.F."/>
            <person name="Hsu J.L."/>
            <person name="Li C.Y."/>
            <person name="Wang Z.W."/>
            <person name="Zhao X."/>
            <person name="Zhong W.Y."/>
            <person name="Ma X.K."/>
            <person name="Ma L."/>
            <person name="Huang J."/>
            <person name="Chen G.Z."/>
            <person name="Huang M.Z."/>
            <person name="Huang L."/>
            <person name="Peng D.H."/>
            <person name="Luo Y.B."/>
            <person name="Zou S.Q."/>
            <person name="Chen S.P."/>
            <person name="Lan S."/>
            <person name="Tsai W.C."/>
            <person name="Van de Peer Y."/>
            <person name="Liu Z.J."/>
        </authorList>
    </citation>
    <scope>NUCLEOTIDE SEQUENCE [LARGE SCALE GENOMIC DNA]</scope>
    <source>
        <strain evidence="1">Lor288</strain>
    </source>
</reference>
<sequence length="60" mass="7124">MWMQLKEKAGKLKCWRKKEQLLEQKKAEKKELLHRQSSLWISEEKLESSISDVIIATTPL</sequence>
<dbReference type="EMBL" id="JBBWWR010000001">
    <property type="protein sequence ID" value="KAK8970819.1"/>
    <property type="molecule type" value="Genomic_DNA"/>
</dbReference>
<dbReference type="PANTHER" id="PTHR36402">
    <property type="entry name" value="EXPRESSED PROTEIN"/>
    <property type="match status" value="1"/>
</dbReference>